<feature type="transmembrane region" description="Helical" evidence="4">
    <location>
        <begin position="442"/>
        <end position="468"/>
    </location>
</feature>
<dbReference type="AlphaFoldDB" id="A0A9X1WZ49"/>
<accession>A0A9X1WZ49</accession>
<name>A0A9X1WZ49_9GAMM</name>
<evidence type="ECO:0000256" key="4">
    <source>
        <dbReference type="SAM" id="Phobius"/>
    </source>
</evidence>
<evidence type="ECO:0000313" key="7">
    <source>
        <dbReference type="Proteomes" id="UP001139701"/>
    </source>
</evidence>
<feature type="transmembrane region" description="Helical" evidence="4">
    <location>
        <begin position="7"/>
        <end position="30"/>
    </location>
</feature>
<reference evidence="6" key="1">
    <citation type="submission" date="2022-02" db="EMBL/GenBank/DDBJ databases">
        <title>Acinetobacter A3.8 sp. nov., isolated from Sediment (Zhairuo Island).</title>
        <authorList>
            <person name="Zheng K."/>
        </authorList>
    </citation>
    <scope>NUCLEOTIDE SEQUENCE</scope>
    <source>
        <strain evidence="6">A3.8</strain>
    </source>
</reference>
<evidence type="ECO:0000313" key="6">
    <source>
        <dbReference type="EMBL" id="MCJ8146135.1"/>
    </source>
</evidence>
<evidence type="ECO:0000256" key="1">
    <source>
        <dbReference type="ARBA" id="ARBA00006739"/>
    </source>
</evidence>
<dbReference type="PANTHER" id="PTHR43630">
    <property type="entry name" value="POLY-BETA-1,6-N-ACETYL-D-GLUCOSAMINE SYNTHASE"/>
    <property type="match status" value="1"/>
</dbReference>
<dbReference type="CDD" id="cd06423">
    <property type="entry name" value="CESA_like"/>
    <property type="match status" value="1"/>
</dbReference>
<dbReference type="InterPro" id="IPR001173">
    <property type="entry name" value="Glyco_trans_2-like"/>
</dbReference>
<keyword evidence="3" id="KW-0808">Transferase</keyword>
<dbReference type="PANTHER" id="PTHR43630:SF1">
    <property type="entry name" value="POLY-BETA-1,6-N-ACETYL-D-GLUCOSAMINE SYNTHASE"/>
    <property type="match status" value="1"/>
</dbReference>
<keyword evidence="7" id="KW-1185">Reference proteome</keyword>
<protein>
    <submittedName>
        <fullName evidence="6">Glycosyltransferase family 2 protein</fullName>
    </submittedName>
</protein>
<keyword evidence="4" id="KW-1133">Transmembrane helix</keyword>
<keyword evidence="4" id="KW-0812">Transmembrane</keyword>
<sequence length="481" mass="54812">MAFHHSSLNLLSTFIMLLCLMLFVLSAGAWWFLDGIWAWSAGLFYLAYDVWLIFFVLFQTRHLATQRHIFPFAKITTQNSIQTLAHSTIINNPTISVLIPARNESLILPKCIEALFAQQDVKAKIYIIDDGSTDHSAQLLEQKYGLATSQGLIQSTLRQNLFVLRQASQGKAKALNSALSYIDSDLMVTLDADTVIAPNALQAFITDFQNSPNLVASGGVLKPVCRPNRFSRLVNCFFEFFQQFEYIFSFLSRAACYKANALLLVSGAFAIYRTEVLKQVGGFDPDSMVEDYELNHRIYRYALEHDLDWTVGITGQAYGVTDAPNGFKAFFHQRKRWFGGFLQTQFAYLDMMANHKYGAVGRLMLPMKMFDAIQPFLGLSAFIILGILIFQADFTQPNPVLYAILLIILGKMTLDLVYHCWGMWLYHRWTEISLSWKDFPAILCATIFAPFTFQIVKLMGAALGWWVFLTNQKNWRAQREL</sequence>
<dbReference type="GO" id="GO:0016757">
    <property type="term" value="F:glycosyltransferase activity"/>
    <property type="evidence" value="ECO:0007669"/>
    <property type="project" value="UniProtKB-KW"/>
</dbReference>
<dbReference type="EMBL" id="JAKUML010000005">
    <property type="protein sequence ID" value="MCJ8146135.1"/>
    <property type="molecule type" value="Genomic_DNA"/>
</dbReference>
<evidence type="ECO:0000256" key="3">
    <source>
        <dbReference type="ARBA" id="ARBA00022679"/>
    </source>
</evidence>
<dbReference type="RefSeq" id="WP_241570830.1">
    <property type="nucleotide sequence ID" value="NZ_JAKUML010000005.1"/>
</dbReference>
<feature type="transmembrane region" description="Helical" evidence="4">
    <location>
        <begin position="372"/>
        <end position="394"/>
    </location>
</feature>
<dbReference type="SUPFAM" id="SSF53448">
    <property type="entry name" value="Nucleotide-diphospho-sugar transferases"/>
    <property type="match status" value="1"/>
</dbReference>
<dbReference type="Gene3D" id="3.90.550.10">
    <property type="entry name" value="Spore Coat Polysaccharide Biosynthesis Protein SpsA, Chain A"/>
    <property type="match status" value="1"/>
</dbReference>
<feature type="transmembrane region" description="Helical" evidence="4">
    <location>
        <begin position="36"/>
        <end position="58"/>
    </location>
</feature>
<gene>
    <name evidence="6" type="ORF">MKI79_04290</name>
</gene>
<organism evidence="6 7">
    <name type="scientific">Acinetobacter sedimenti</name>
    <dbReference type="NCBI Taxonomy" id="2919922"/>
    <lineage>
        <taxon>Bacteria</taxon>
        <taxon>Pseudomonadati</taxon>
        <taxon>Pseudomonadota</taxon>
        <taxon>Gammaproteobacteria</taxon>
        <taxon>Moraxellales</taxon>
        <taxon>Moraxellaceae</taxon>
        <taxon>Acinetobacter</taxon>
    </lineage>
</organism>
<feature type="domain" description="Glycosyltransferase 2-like" evidence="5">
    <location>
        <begin position="96"/>
        <end position="280"/>
    </location>
</feature>
<feature type="transmembrane region" description="Helical" evidence="4">
    <location>
        <begin position="400"/>
        <end position="421"/>
    </location>
</feature>
<keyword evidence="4" id="KW-0472">Membrane</keyword>
<proteinExistence type="inferred from homology"/>
<comment type="caution">
    <text evidence="6">The sequence shown here is derived from an EMBL/GenBank/DDBJ whole genome shotgun (WGS) entry which is preliminary data.</text>
</comment>
<dbReference type="Pfam" id="PF00535">
    <property type="entry name" value="Glycos_transf_2"/>
    <property type="match status" value="1"/>
</dbReference>
<evidence type="ECO:0000256" key="2">
    <source>
        <dbReference type="ARBA" id="ARBA00022676"/>
    </source>
</evidence>
<evidence type="ECO:0000259" key="5">
    <source>
        <dbReference type="Pfam" id="PF00535"/>
    </source>
</evidence>
<keyword evidence="2" id="KW-0328">Glycosyltransferase</keyword>
<dbReference type="InterPro" id="IPR029044">
    <property type="entry name" value="Nucleotide-diphossugar_trans"/>
</dbReference>
<dbReference type="Proteomes" id="UP001139701">
    <property type="component" value="Unassembled WGS sequence"/>
</dbReference>
<comment type="similarity">
    <text evidence="1">Belongs to the glycosyltransferase 2 family.</text>
</comment>